<dbReference type="KEGG" id="asag:FGM00_03030"/>
<accession>A0A5B7SKX9</accession>
<sequence length="253" mass="29400">MKNTTLKSFFAIFLILIAYTVSAQEDERVLLRGQVLYNNVNVPDETVINITTEDATITDENGRFMIPVKPGDEIAFTAVNYKLQIFKITEELLKRGRLVVEVEEKVTELEEVVVTPEQQKKFLEMQNEQFKGYEFEEDRSTEVRNIALSQAEQGREGDLNFVNIFKALLKAAKKEKVEERLPMKPSEVLRLVYDDEFFVLDLKLPQDKIDSFLLYLDTKNPTQSLLKKDNEFELIDFLVTHSKTYLKELDAEE</sequence>
<proteinExistence type="predicted"/>
<feature type="signal peptide" evidence="1">
    <location>
        <begin position="1"/>
        <end position="23"/>
    </location>
</feature>
<dbReference type="InterPro" id="IPR008969">
    <property type="entry name" value="CarboxyPept-like_regulatory"/>
</dbReference>
<protein>
    <recommendedName>
        <fullName evidence="4">Carboxypeptidase-like regulatory domain-containing protein</fullName>
    </recommendedName>
</protein>
<keyword evidence="1" id="KW-0732">Signal</keyword>
<evidence type="ECO:0000313" key="3">
    <source>
        <dbReference type="Proteomes" id="UP000310017"/>
    </source>
</evidence>
<dbReference type="OrthoDB" id="1436952at2"/>
<dbReference type="RefSeq" id="WP_138851489.1">
    <property type="nucleotide sequence ID" value="NZ_CP040710.1"/>
</dbReference>
<evidence type="ECO:0000256" key="1">
    <source>
        <dbReference type="SAM" id="SignalP"/>
    </source>
</evidence>
<dbReference type="AlphaFoldDB" id="A0A5B7SKX9"/>
<name>A0A5B7SKX9_9FLAO</name>
<keyword evidence="3" id="KW-1185">Reference proteome</keyword>
<dbReference type="EMBL" id="CP040710">
    <property type="protein sequence ID" value="QCW99136.1"/>
    <property type="molecule type" value="Genomic_DNA"/>
</dbReference>
<gene>
    <name evidence="2" type="ORF">FGM00_03030</name>
</gene>
<organism evidence="2 3">
    <name type="scientific">Aggregatimonas sangjinii</name>
    <dbReference type="NCBI Taxonomy" id="2583587"/>
    <lineage>
        <taxon>Bacteria</taxon>
        <taxon>Pseudomonadati</taxon>
        <taxon>Bacteroidota</taxon>
        <taxon>Flavobacteriia</taxon>
        <taxon>Flavobacteriales</taxon>
        <taxon>Flavobacteriaceae</taxon>
        <taxon>Aggregatimonas</taxon>
    </lineage>
</organism>
<dbReference type="Proteomes" id="UP000310017">
    <property type="component" value="Chromosome"/>
</dbReference>
<evidence type="ECO:0008006" key="4">
    <source>
        <dbReference type="Google" id="ProtNLM"/>
    </source>
</evidence>
<feature type="chain" id="PRO_5023055220" description="Carboxypeptidase-like regulatory domain-containing protein" evidence="1">
    <location>
        <begin position="24"/>
        <end position="253"/>
    </location>
</feature>
<evidence type="ECO:0000313" key="2">
    <source>
        <dbReference type="EMBL" id="QCW99136.1"/>
    </source>
</evidence>
<reference evidence="2 3" key="1">
    <citation type="submission" date="2019-05" db="EMBL/GenBank/DDBJ databases">
        <title>Genome sequencing of F202Z8.</title>
        <authorList>
            <person name="Kwon Y.M."/>
        </authorList>
    </citation>
    <scope>NUCLEOTIDE SEQUENCE [LARGE SCALE GENOMIC DNA]</scope>
    <source>
        <strain evidence="2 3">F202Z8</strain>
    </source>
</reference>
<dbReference type="SUPFAM" id="SSF49464">
    <property type="entry name" value="Carboxypeptidase regulatory domain-like"/>
    <property type="match status" value="1"/>
</dbReference>